<evidence type="ECO:0000256" key="10">
    <source>
        <dbReference type="ARBA" id="ARBA00023200"/>
    </source>
</evidence>
<dbReference type="RefSeq" id="YP_004465360.1">
    <property type="nucleotide sequence ID" value="NC_015552.1"/>
</dbReference>
<dbReference type="EMBL" id="HQ389540">
    <property type="protein sequence ID" value="AEF01560.1"/>
    <property type="molecule type" value="Genomic_RNA"/>
</dbReference>
<evidence type="ECO:0000256" key="2">
    <source>
        <dbReference type="ARBA" id="ARBA00004621"/>
    </source>
</evidence>
<name>F6KJM6_9VIRU</name>
<evidence type="ECO:0000256" key="11">
    <source>
        <dbReference type="ARBA" id="ARBA00030527"/>
    </source>
</evidence>
<reference evidence="14 15" key="1">
    <citation type="journal article" date="2011" name="Arch. Virol.">
        <title>The complete genome sequence and genome structure of passion fruit mosaic virus.</title>
        <authorList>
            <person name="Song Y.S."/>
            <person name="Ryu K.H."/>
        </authorList>
    </citation>
    <scope>NUCLEOTIDE SEQUENCE [LARGE SCALE GENOMIC DNA]</scope>
</reference>
<evidence type="ECO:0000256" key="7">
    <source>
        <dbReference type="ARBA" id="ARBA00023031"/>
    </source>
</evidence>
<evidence type="ECO:0000313" key="15">
    <source>
        <dbReference type="Proteomes" id="UP000203091"/>
    </source>
</evidence>
<dbReference type="Pfam" id="PF01107">
    <property type="entry name" value="MP"/>
    <property type="match status" value="1"/>
</dbReference>
<evidence type="ECO:0000256" key="12">
    <source>
        <dbReference type="RuleBase" id="RU004373"/>
    </source>
</evidence>
<dbReference type="GO" id="GO:0044219">
    <property type="term" value="C:host cell plasmodesma"/>
    <property type="evidence" value="ECO:0007669"/>
    <property type="project" value="UniProtKB-SubCell"/>
</dbReference>
<keyword evidence="6 12" id="KW-0694">RNA-binding</keyword>
<evidence type="ECO:0000313" key="14">
    <source>
        <dbReference type="EMBL" id="AEF01560.1"/>
    </source>
</evidence>
<comment type="subcellular location">
    <subcellularLocation>
        <location evidence="2">Host cell junction</location>
        <location evidence="2">Host plasmodesma</location>
    </subcellularLocation>
    <subcellularLocation>
        <location evidence="1">Host cytoplasm</location>
        <location evidence="1">Host cytoskeleton</location>
    </subcellularLocation>
</comment>
<dbReference type="GO" id="GO:0044163">
    <property type="term" value="C:host cytoskeleton"/>
    <property type="evidence" value="ECO:0007669"/>
    <property type="project" value="UniProtKB-SubCell"/>
</dbReference>
<sequence length="310" mass="34228">MSLRAQNAQDVVPPLDYLNPSNFVKTQLLGLERLGLVKSPKKMCALMETDVVKISPRERTVFPLRLTEKIKDLGNYKYVMFLACVVSGRWHVPTTVKGEVFLSLMDRRLTNERESVILTANAKPSVSEFQIRIHPRYSMVSSDAMQEPLELFVHVKGLQMAEGFSPLSLEIAFCVVCCDVVIAKSLKMKILQNTDKFGNAEGEVGSEGLDDLLSGSNMPSIRTSAFNSRRSVNANPKRVFKGKKGNVWSEAKDFAGVRRKKGVVESDMLTSNAESTVSNYSTDQSDALSTGFSTDTSMAVGQLGRLQDTS</sequence>
<evidence type="ECO:0000256" key="3">
    <source>
        <dbReference type="ARBA" id="ARBA00006984"/>
    </source>
</evidence>
<dbReference type="PRINTS" id="PR00964">
    <property type="entry name" value="MOVEMENT"/>
</dbReference>
<evidence type="ECO:0000256" key="9">
    <source>
        <dbReference type="ARBA" id="ARBA00023111"/>
    </source>
</evidence>
<dbReference type="GO" id="GO:0003723">
    <property type="term" value="F:RNA binding"/>
    <property type="evidence" value="ECO:0007669"/>
    <property type="project" value="UniProtKB-KW"/>
</dbReference>
<organism evidence="14 15">
    <name type="scientific">Passion fruit mosaic virus</name>
    <dbReference type="NCBI Taxonomy" id="1032457"/>
    <lineage>
        <taxon>Viruses</taxon>
        <taxon>Riboviria</taxon>
        <taxon>Orthornavirae</taxon>
        <taxon>Kitrinoviricota</taxon>
        <taxon>Alsuviricetes</taxon>
        <taxon>Martellivirales</taxon>
        <taxon>Virgaviridae</taxon>
        <taxon>Tobamovirus</taxon>
        <taxon>Tobamovirus passiflorae</taxon>
    </lineage>
</organism>
<comment type="similarity">
    <text evidence="3 12">Belongs to the tobamovirus movement protein family.</text>
</comment>
<dbReference type="GO" id="GO:0046740">
    <property type="term" value="P:transport of virus in host, cell to cell"/>
    <property type="evidence" value="ECO:0007669"/>
    <property type="project" value="UniProtKB-KW"/>
</dbReference>
<proteinExistence type="inferred from homology"/>
<keyword evidence="15" id="KW-1185">Reference proteome</keyword>
<dbReference type="OrthoDB" id="8677at10239"/>
<keyword evidence="7 12" id="KW-0916">Viral movement protein</keyword>
<evidence type="ECO:0000256" key="13">
    <source>
        <dbReference type="SAM" id="MobiDB-lite"/>
    </source>
</evidence>
<evidence type="ECO:0000256" key="8">
    <source>
        <dbReference type="ARBA" id="ARBA00023081"/>
    </source>
</evidence>
<keyword evidence="8" id="KW-1031">Host cell junction</keyword>
<evidence type="ECO:0000256" key="4">
    <source>
        <dbReference type="ARBA" id="ARBA00014660"/>
    </source>
</evidence>
<feature type="region of interest" description="Disordered" evidence="13">
    <location>
        <begin position="274"/>
        <end position="294"/>
    </location>
</feature>
<dbReference type="Proteomes" id="UP000203091">
    <property type="component" value="Segment"/>
</dbReference>
<evidence type="ECO:0000256" key="5">
    <source>
        <dbReference type="ARBA" id="ARBA00022448"/>
    </source>
</evidence>
<protein>
    <recommendedName>
        <fullName evidence="4 12">Movement protein</fullName>
    </recommendedName>
    <alternativeName>
        <fullName evidence="11 12">Cell-to-cell transport protein</fullName>
    </alternativeName>
</protein>
<keyword evidence="9" id="KW-1037">Host cytoskeleton</keyword>
<evidence type="ECO:0000256" key="1">
    <source>
        <dbReference type="ARBA" id="ARBA00004133"/>
    </source>
</evidence>
<comment type="function">
    <text evidence="12">Transports viral genome to neighboring plant cells directly through plasmosdesmata, without any budding. The movement protein allows efficient cell to cell propagation, by bypassing the host cell wall barrier. Forms a ribonucleoprotein complex with viral RNA.</text>
</comment>
<gene>
    <name evidence="12" type="primary">MP</name>
</gene>
<dbReference type="InterPro" id="IPR028919">
    <property type="entry name" value="Viral_movement"/>
</dbReference>
<accession>F6KJM6</accession>
<evidence type="ECO:0000256" key="6">
    <source>
        <dbReference type="ARBA" id="ARBA00022884"/>
    </source>
</evidence>
<dbReference type="InterPro" id="IPR001022">
    <property type="entry name" value="TMV_movement"/>
</dbReference>
<keyword evidence="5 12" id="KW-0813">Transport</keyword>
<dbReference type="KEGG" id="vg:10618425"/>
<keyword evidence="10" id="KW-1035">Host cytoplasm</keyword>